<evidence type="ECO:0000256" key="4">
    <source>
        <dbReference type="ARBA" id="ARBA00022842"/>
    </source>
</evidence>
<evidence type="ECO:0000313" key="7">
    <source>
        <dbReference type="EMBL" id="KZT50890.1"/>
    </source>
</evidence>
<evidence type="ECO:0000256" key="3">
    <source>
        <dbReference type="ARBA" id="ARBA00022723"/>
    </source>
</evidence>
<keyword evidence="5 6" id="KW-0456">Lyase</keyword>
<dbReference type="GO" id="GO:0010333">
    <property type="term" value="F:terpene synthase activity"/>
    <property type="evidence" value="ECO:0007669"/>
    <property type="project" value="InterPro"/>
</dbReference>
<keyword evidence="3 6" id="KW-0479">Metal-binding</keyword>
<dbReference type="GO" id="GO:0046872">
    <property type="term" value="F:metal ion binding"/>
    <property type="evidence" value="ECO:0007669"/>
    <property type="project" value="UniProtKB-KW"/>
</dbReference>
<keyword evidence="4 6" id="KW-0460">Magnesium</keyword>
<sequence>MSSPAPLSFTIPDLVSYCEFPLRINADLCEAASLEWITSACKFSEKQKRTASRMKLGTLAAMVYPDCELPDLRVCTDFMHYLFYTDDLTDAMTMDEAIRVKETIIDVLRHQYHYIEQVEAGKTSTLVNVTHDLGTRMLPKSSLYLKARLIQSLATYLEAVCQHCALRSRRASVPTIEEYILLRREEGGVRPCFALVESVNSLDLPDEIFTHPVFHDLENAANDMIVWSNVRSSSAWDTSLLIVYIRFSCQVAT</sequence>
<dbReference type="GO" id="GO:0008299">
    <property type="term" value="P:isoprenoid biosynthetic process"/>
    <property type="evidence" value="ECO:0007669"/>
    <property type="project" value="UniProtKB-ARBA"/>
</dbReference>
<evidence type="ECO:0000313" key="8">
    <source>
        <dbReference type="Proteomes" id="UP000076842"/>
    </source>
</evidence>
<dbReference type="PANTHER" id="PTHR35201">
    <property type="entry name" value="TERPENE SYNTHASE"/>
    <property type="match status" value="1"/>
</dbReference>
<comment type="cofactor">
    <cofactor evidence="1 6">
        <name>Mg(2+)</name>
        <dbReference type="ChEBI" id="CHEBI:18420"/>
    </cofactor>
</comment>
<evidence type="ECO:0000256" key="6">
    <source>
        <dbReference type="RuleBase" id="RU366034"/>
    </source>
</evidence>
<dbReference type="Pfam" id="PF19086">
    <property type="entry name" value="Terpene_syn_C_2"/>
    <property type="match status" value="1"/>
</dbReference>
<gene>
    <name evidence="7" type="ORF">CALCODRAFT_443889</name>
</gene>
<dbReference type="InParanoid" id="A0A165CJ54"/>
<dbReference type="OrthoDB" id="2861623at2759"/>
<evidence type="ECO:0000256" key="2">
    <source>
        <dbReference type="ARBA" id="ARBA00006333"/>
    </source>
</evidence>
<dbReference type="InterPro" id="IPR008949">
    <property type="entry name" value="Isoprenoid_synthase_dom_sf"/>
</dbReference>
<accession>A0A165CJ54</accession>
<name>A0A165CJ54_9BASI</name>
<evidence type="ECO:0000256" key="1">
    <source>
        <dbReference type="ARBA" id="ARBA00001946"/>
    </source>
</evidence>
<dbReference type="EMBL" id="KV424137">
    <property type="protein sequence ID" value="KZT50890.1"/>
    <property type="molecule type" value="Genomic_DNA"/>
</dbReference>
<dbReference type="Gene3D" id="1.10.600.10">
    <property type="entry name" value="Farnesyl Diphosphate Synthase"/>
    <property type="match status" value="1"/>
</dbReference>
<dbReference type="STRING" id="1353952.A0A165CJ54"/>
<dbReference type="EC" id="4.2.3.-" evidence="6"/>
<dbReference type="SUPFAM" id="SSF48576">
    <property type="entry name" value="Terpenoid synthases"/>
    <property type="match status" value="1"/>
</dbReference>
<proteinExistence type="inferred from homology"/>
<evidence type="ECO:0000256" key="5">
    <source>
        <dbReference type="ARBA" id="ARBA00023239"/>
    </source>
</evidence>
<protein>
    <recommendedName>
        <fullName evidence="6">Terpene synthase</fullName>
        <ecNumber evidence="6">4.2.3.-</ecNumber>
    </recommendedName>
</protein>
<organism evidence="7 8">
    <name type="scientific">Calocera cornea HHB12733</name>
    <dbReference type="NCBI Taxonomy" id="1353952"/>
    <lineage>
        <taxon>Eukaryota</taxon>
        <taxon>Fungi</taxon>
        <taxon>Dikarya</taxon>
        <taxon>Basidiomycota</taxon>
        <taxon>Agaricomycotina</taxon>
        <taxon>Dacrymycetes</taxon>
        <taxon>Dacrymycetales</taxon>
        <taxon>Dacrymycetaceae</taxon>
        <taxon>Calocera</taxon>
    </lineage>
</organism>
<dbReference type="InterPro" id="IPR034686">
    <property type="entry name" value="Terpene_cyclase-like_2"/>
</dbReference>
<comment type="similarity">
    <text evidence="2 6">Belongs to the terpene synthase family.</text>
</comment>
<dbReference type="Proteomes" id="UP000076842">
    <property type="component" value="Unassembled WGS sequence"/>
</dbReference>
<dbReference type="AlphaFoldDB" id="A0A165CJ54"/>
<keyword evidence="8" id="KW-1185">Reference proteome</keyword>
<reference evidence="7 8" key="1">
    <citation type="journal article" date="2016" name="Mol. Biol. Evol.">
        <title>Comparative Genomics of Early-Diverging Mushroom-Forming Fungi Provides Insights into the Origins of Lignocellulose Decay Capabilities.</title>
        <authorList>
            <person name="Nagy L.G."/>
            <person name="Riley R."/>
            <person name="Tritt A."/>
            <person name="Adam C."/>
            <person name="Daum C."/>
            <person name="Floudas D."/>
            <person name="Sun H."/>
            <person name="Yadav J.S."/>
            <person name="Pangilinan J."/>
            <person name="Larsson K.H."/>
            <person name="Matsuura K."/>
            <person name="Barry K."/>
            <person name="Labutti K."/>
            <person name="Kuo R."/>
            <person name="Ohm R.A."/>
            <person name="Bhattacharya S.S."/>
            <person name="Shirouzu T."/>
            <person name="Yoshinaga Y."/>
            <person name="Martin F.M."/>
            <person name="Grigoriev I.V."/>
            <person name="Hibbett D.S."/>
        </authorList>
    </citation>
    <scope>NUCLEOTIDE SEQUENCE [LARGE SCALE GENOMIC DNA]</scope>
    <source>
        <strain evidence="7 8">HHB12733</strain>
    </source>
</reference>
<dbReference type="PANTHER" id="PTHR35201:SF4">
    <property type="entry name" value="BETA-PINACENE SYNTHASE-RELATED"/>
    <property type="match status" value="1"/>
</dbReference>